<keyword evidence="2" id="KW-1185">Reference proteome</keyword>
<evidence type="ECO:0000313" key="2">
    <source>
        <dbReference type="Proteomes" id="UP000185612"/>
    </source>
</evidence>
<gene>
    <name evidence="1" type="ORF">BSZ40_06380</name>
</gene>
<dbReference type="AlphaFoldDB" id="A0A1Q5PWD0"/>
<dbReference type="EMBL" id="MQVS01000005">
    <property type="protein sequence ID" value="OKL51772.1"/>
    <property type="molecule type" value="Genomic_DNA"/>
</dbReference>
<dbReference type="RefSeq" id="WP_073824378.1">
    <property type="nucleotide sequence ID" value="NZ_MQVS01000005.1"/>
</dbReference>
<sequence length="146" mass="15860">MHEEDWASRRRANATRQAELARKRQAAEAAQAAQYLTLFVAAARRAGLAPTNLRVQGYNGSQAKSSVTGWYLRLDRTVGVGTDGQFYVLTAPLSFLDRFRTIKLTAEPAPLVIGQGGRDGDSIALTAALDRLLPGWEETGRSVNAT</sequence>
<protein>
    <submittedName>
        <fullName evidence="1">Uncharacterized protein</fullName>
    </submittedName>
</protein>
<dbReference type="STRING" id="52770.BSZ40_06380"/>
<dbReference type="OrthoDB" id="3254362at2"/>
<reference evidence="2" key="1">
    <citation type="submission" date="2016-12" db="EMBL/GenBank/DDBJ databases">
        <authorList>
            <person name="Meng X."/>
        </authorList>
    </citation>
    <scope>NUCLEOTIDE SEQUENCE [LARGE SCALE GENOMIC DNA]</scope>
    <source>
        <strain evidence="2">DSM 20732</strain>
    </source>
</reference>
<comment type="caution">
    <text evidence="1">The sequence shown here is derived from an EMBL/GenBank/DDBJ whole genome shotgun (WGS) entry which is preliminary data.</text>
</comment>
<name>A0A1Q5PWD0_9ACTO</name>
<organism evidence="1 2">
    <name type="scientific">Buchananella hordeovulneris</name>
    <dbReference type="NCBI Taxonomy" id="52770"/>
    <lineage>
        <taxon>Bacteria</taxon>
        <taxon>Bacillati</taxon>
        <taxon>Actinomycetota</taxon>
        <taxon>Actinomycetes</taxon>
        <taxon>Actinomycetales</taxon>
        <taxon>Actinomycetaceae</taxon>
        <taxon>Buchananella</taxon>
    </lineage>
</organism>
<evidence type="ECO:0000313" key="1">
    <source>
        <dbReference type="EMBL" id="OKL51772.1"/>
    </source>
</evidence>
<dbReference type="Proteomes" id="UP000185612">
    <property type="component" value="Unassembled WGS sequence"/>
</dbReference>
<accession>A0A1Q5PWD0</accession>
<proteinExistence type="predicted"/>